<evidence type="ECO:0000313" key="3">
    <source>
        <dbReference type="Proteomes" id="UP001172155"/>
    </source>
</evidence>
<dbReference type="AlphaFoldDB" id="A0AA40BQU3"/>
<dbReference type="Proteomes" id="UP001172155">
    <property type="component" value="Unassembled WGS sequence"/>
</dbReference>
<proteinExistence type="predicted"/>
<evidence type="ECO:0000313" key="2">
    <source>
        <dbReference type="EMBL" id="KAK0738583.1"/>
    </source>
</evidence>
<gene>
    <name evidence="2" type="ORF">B0T18DRAFT_422354</name>
</gene>
<comment type="caution">
    <text evidence="2">The sequence shown here is derived from an EMBL/GenBank/DDBJ whole genome shotgun (WGS) entry which is preliminary data.</text>
</comment>
<name>A0AA40BQU3_9PEZI</name>
<sequence length="118" mass="13209">MGAWPGSWQIGLLGMGVPSVILLATWRGLSLEAMLEWRISSGLVSLFSSSFGNEAKTCNRLCPERFSSSFSFGEGLDIWCLSWVSALIPRGKKARKLTPKRRARFKRMTIKQACNPER</sequence>
<keyword evidence="3" id="KW-1185">Reference proteome</keyword>
<keyword evidence="1" id="KW-0472">Membrane</keyword>
<keyword evidence="1" id="KW-1133">Transmembrane helix</keyword>
<reference evidence="2" key="1">
    <citation type="submission" date="2023-06" db="EMBL/GenBank/DDBJ databases">
        <title>Genome-scale phylogeny and comparative genomics of the fungal order Sordariales.</title>
        <authorList>
            <consortium name="Lawrence Berkeley National Laboratory"/>
            <person name="Hensen N."/>
            <person name="Bonometti L."/>
            <person name="Westerberg I."/>
            <person name="Brannstrom I.O."/>
            <person name="Guillou S."/>
            <person name="Cros-Aarteil S."/>
            <person name="Calhoun S."/>
            <person name="Haridas S."/>
            <person name="Kuo A."/>
            <person name="Mondo S."/>
            <person name="Pangilinan J."/>
            <person name="Riley R."/>
            <person name="LaButti K."/>
            <person name="Andreopoulos B."/>
            <person name="Lipzen A."/>
            <person name="Chen C."/>
            <person name="Yanf M."/>
            <person name="Daum C."/>
            <person name="Ng V."/>
            <person name="Clum A."/>
            <person name="Steindorff A."/>
            <person name="Ohm R."/>
            <person name="Martin F."/>
            <person name="Silar P."/>
            <person name="Natvig D."/>
            <person name="Lalanne C."/>
            <person name="Gautier V."/>
            <person name="Ament-velasquez S.L."/>
            <person name="Kruys A."/>
            <person name="Hutchinson M.I."/>
            <person name="Powell A.J."/>
            <person name="Barry K."/>
            <person name="Miller A.N."/>
            <person name="Grigoriev I.V."/>
            <person name="Debuchy R."/>
            <person name="Gladieux P."/>
            <person name="Thoren M.H."/>
            <person name="Johannesson H."/>
        </authorList>
    </citation>
    <scope>NUCLEOTIDE SEQUENCE</scope>
    <source>
        <strain evidence="2">SMH3187-1</strain>
    </source>
</reference>
<protein>
    <submittedName>
        <fullName evidence="2">Uncharacterized protein</fullName>
    </submittedName>
</protein>
<dbReference type="EMBL" id="JAUKUD010000007">
    <property type="protein sequence ID" value="KAK0738583.1"/>
    <property type="molecule type" value="Genomic_DNA"/>
</dbReference>
<keyword evidence="1" id="KW-0812">Transmembrane</keyword>
<accession>A0AA40BQU3</accession>
<feature type="transmembrane region" description="Helical" evidence="1">
    <location>
        <begin position="6"/>
        <end position="26"/>
    </location>
</feature>
<evidence type="ECO:0000256" key="1">
    <source>
        <dbReference type="SAM" id="Phobius"/>
    </source>
</evidence>
<organism evidence="2 3">
    <name type="scientific">Schizothecium vesticola</name>
    <dbReference type="NCBI Taxonomy" id="314040"/>
    <lineage>
        <taxon>Eukaryota</taxon>
        <taxon>Fungi</taxon>
        <taxon>Dikarya</taxon>
        <taxon>Ascomycota</taxon>
        <taxon>Pezizomycotina</taxon>
        <taxon>Sordariomycetes</taxon>
        <taxon>Sordariomycetidae</taxon>
        <taxon>Sordariales</taxon>
        <taxon>Schizotheciaceae</taxon>
        <taxon>Schizothecium</taxon>
    </lineage>
</organism>